<dbReference type="EMBL" id="QEAM01000108">
    <property type="protein sequence ID" value="TPX46277.1"/>
    <property type="molecule type" value="Genomic_DNA"/>
</dbReference>
<dbReference type="PANTHER" id="PTHR12413">
    <property type="entry name" value="DOLICHYL GLYCOSYLTRANSFERASE"/>
    <property type="match status" value="1"/>
</dbReference>
<dbReference type="Proteomes" id="UP000320475">
    <property type="component" value="Unassembled WGS sequence"/>
</dbReference>
<feature type="transmembrane region" description="Helical" evidence="10">
    <location>
        <begin position="191"/>
        <end position="207"/>
    </location>
</feature>
<evidence type="ECO:0000313" key="13">
    <source>
        <dbReference type="Proteomes" id="UP000320475"/>
    </source>
</evidence>
<dbReference type="GO" id="GO:0042281">
    <property type="term" value="F:dolichyl pyrophosphate Man9GlcNAc2 alpha-1,3-glucosyltransferase activity"/>
    <property type="evidence" value="ECO:0007669"/>
    <property type="project" value="TreeGrafter"/>
</dbReference>
<keyword evidence="8 10" id="KW-1133">Transmembrane helix</keyword>
<evidence type="ECO:0000256" key="6">
    <source>
        <dbReference type="ARBA" id="ARBA00022692"/>
    </source>
</evidence>
<feature type="transmembrane region" description="Helical" evidence="10">
    <location>
        <begin position="358"/>
        <end position="382"/>
    </location>
</feature>
<feature type="transmembrane region" description="Helical" evidence="10">
    <location>
        <begin position="427"/>
        <end position="445"/>
    </location>
</feature>
<feature type="transmembrane region" description="Helical" evidence="10">
    <location>
        <begin position="484"/>
        <end position="504"/>
    </location>
</feature>
<evidence type="ECO:0000256" key="11">
    <source>
        <dbReference type="SAM" id="MobiDB-lite"/>
    </source>
</evidence>
<keyword evidence="4 10" id="KW-0328">Glycosyltransferase</keyword>
<feature type="transmembrane region" description="Helical" evidence="10">
    <location>
        <begin position="279"/>
        <end position="308"/>
    </location>
</feature>
<evidence type="ECO:0000256" key="2">
    <source>
        <dbReference type="ARBA" id="ARBA00004922"/>
    </source>
</evidence>
<feature type="transmembrane region" description="Helical" evidence="10">
    <location>
        <begin position="157"/>
        <end position="179"/>
    </location>
</feature>
<feature type="compositionally biased region" description="Pro residues" evidence="11">
    <location>
        <begin position="1"/>
        <end position="12"/>
    </location>
</feature>
<protein>
    <recommendedName>
        <fullName evidence="10">Alpha-1,3-glucosyltransferase</fullName>
        <ecNumber evidence="10">2.4.1.-</ecNumber>
    </recommendedName>
</protein>
<sequence>MIRCNPPIPTSSPAPSSSASSGRPLPSRKVVPQTHQVTCFPSTFLTWLYGNNTNGTLLASIILFSILVKCSVGLGSYSGRGHAPMHGDFEAQRHWIEITYHLPLTQWYRYDLKYWGLDYPPLTAYHSMLMGYIANAIKPEWVALNKSRGYESEELTVFMRSSAIITEYLVFVPAVFFFVKRSSWFRTRLNQDLSILLVLLHPALMIIDHGHFQYNSAMLGLTLFSIACFTHKPEPYYIIGAASFVASIFFKQMALYYALPIFTCLLGRCVAGASREQGSLLNGMILLVKLGFGVLATTLVILLPFLIYPKIDIQSELLQILHRVFPIERGLFEDKVASFWCAINIIIKLRSLFATNTLLLLSTSMYALICSSLAFFLFSYHVHEKSILLFAMPAALVLTEDGLVGVWVQNVAMFSMWHLIQKDELRLAYIGSLALFNFLCYEYWINASNTLKYQLAMLSHLMMLFLHLSECVIVPPERYPHIHVVANVVFSAGHFAIFLLWFTYKLMREPPLDEQEGEKQKVE</sequence>
<keyword evidence="7 10" id="KW-0256">Endoplasmic reticulum</keyword>
<evidence type="ECO:0000256" key="8">
    <source>
        <dbReference type="ARBA" id="ARBA00022989"/>
    </source>
</evidence>
<feature type="transmembrane region" description="Helical" evidence="10">
    <location>
        <begin position="57"/>
        <end position="77"/>
    </location>
</feature>
<keyword evidence="5 10" id="KW-0808">Transferase</keyword>
<evidence type="ECO:0000256" key="5">
    <source>
        <dbReference type="ARBA" id="ARBA00022679"/>
    </source>
</evidence>
<dbReference type="EC" id="2.4.1.-" evidence="10"/>
<gene>
    <name evidence="12" type="ORF">SeLEV6574_g03299</name>
</gene>
<accession>A0A507D4M4</accession>
<dbReference type="OrthoDB" id="5589195at2759"/>
<evidence type="ECO:0000256" key="3">
    <source>
        <dbReference type="ARBA" id="ARBA00008715"/>
    </source>
</evidence>
<feature type="compositionally biased region" description="Low complexity" evidence="11">
    <location>
        <begin position="13"/>
        <end position="27"/>
    </location>
</feature>
<comment type="subcellular location">
    <subcellularLocation>
        <location evidence="1 10">Endoplasmic reticulum membrane</location>
        <topology evidence="1 10">Multi-pass membrane protein</topology>
    </subcellularLocation>
</comment>
<comment type="similarity">
    <text evidence="3 10">Belongs to the ALG6/ALG8 glucosyltransferase family.</text>
</comment>
<comment type="caution">
    <text evidence="12">The sequence shown here is derived from an EMBL/GenBank/DDBJ whole genome shotgun (WGS) entry which is preliminary data.</text>
</comment>
<reference evidence="12 13" key="1">
    <citation type="journal article" date="2019" name="Sci. Rep.">
        <title>Comparative genomics of chytrid fungi reveal insights into the obligate biotrophic and pathogenic lifestyle of Synchytrium endobioticum.</title>
        <authorList>
            <person name="van de Vossenberg B.T.L.H."/>
            <person name="Warris S."/>
            <person name="Nguyen H.D.T."/>
            <person name="van Gent-Pelzer M.P.E."/>
            <person name="Joly D.L."/>
            <person name="van de Geest H.C."/>
            <person name="Bonants P.J.M."/>
            <person name="Smith D.S."/>
            <person name="Levesque C.A."/>
            <person name="van der Lee T.A.J."/>
        </authorList>
    </citation>
    <scope>NUCLEOTIDE SEQUENCE [LARGE SCALE GENOMIC DNA]</scope>
    <source>
        <strain evidence="12 13">LEV6574</strain>
    </source>
</reference>
<evidence type="ECO:0000256" key="10">
    <source>
        <dbReference type="RuleBase" id="RU363110"/>
    </source>
</evidence>
<evidence type="ECO:0000256" key="4">
    <source>
        <dbReference type="ARBA" id="ARBA00022676"/>
    </source>
</evidence>
<dbReference type="UniPathway" id="UPA00378"/>
<dbReference type="VEuPathDB" id="FungiDB:SeMB42_g05800"/>
<evidence type="ECO:0000256" key="1">
    <source>
        <dbReference type="ARBA" id="ARBA00004477"/>
    </source>
</evidence>
<evidence type="ECO:0000256" key="9">
    <source>
        <dbReference type="ARBA" id="ARBA00023136"/>
    </source>
</evidence>
<evidence type="ECO:0000313" key="12">
    <source>
        <dbReference type="EMBL" id="TPX46277.1"/>
    </source>
</evidence>
<name>A0A507D4M4_9FUNG</name>
<dbReference type="InterPro" id="IPR004856">
    <property type="entry name" value="Glyco_trans_ALG6/ALG8"/>
</dbReference>
<feature type="region of interest" description="Disordered" evidence="11">
    <location>
        <begin position="1"/>
        <end position="30"/>
    </location>
</feature>
<proteinExistence type="inferred from homology"/>
<dbReference type="Pfam" id="PF03155">
    <property type="entry name" value="Alg6_Alg8"/>
    <property type="match status" value="2"/>
</dbReference>
<keyword evidence="6 10" id="KW-0812">Transmembrane</keyword>
<dbReference type="PANTHER" id="PTHR12413:SF1">
    <property type="entry name" value="DOLICHYL PYROPHOSPHATE MAN9GLCNAC2 ALPHA-1,3-GLUCOSYLTRANSFERASE"/>
    <property type="match status" value="1"/>
</dbReference>
<evidence type="ECO:0000256" key="7">
    <source>
        <dbReference type="ARBA" id="ARBA00022824"/>
    </source>
</evidence>
<comment type="pathway">
    <text evidence="2 10">Protein modification; protein glycosylation.</text>
</comment>
<organism evidence="12 13">
    <name type="scientific">Synchytrium endobioticum</name>
    <dbReference type="NCBI Taxonomy" id="286115"/>
    <lineage>
        <taxon>Eukaryota</taxon>
        <taxon>Fungi</taxon>
        <taxon>Fungi incertae sedis</taxon>
        <taxon>Chytridiomycota</taxon>
        <taxon>Chytridiomycota incertae sedis</taxon>
        <taxon>Chytridiomycetes</taxon>
        <taxon>Synchytriales</taxon>
        <taxon>Synchytriaceae</taxon>
        <taxon>Synchytrium</taxon>
    </lineage>
</organism>
<comment type="caution">
    <text evidence="10">Lacks conserved residue(s) required for the propagation of feature annotation.</text>
</comment>
<dbReference type="GO" id="GO:0005789">
    <property type="term" value="C:endoplasmic reticulum membrane"/>
    <property type="evidence" value="ECO:0007669"/>
    <property type="project" value="UniProtKB-SubCell"/>
</dbReference>
<dbReference type="AlphaFoldDB" id="A0A507D4M4"/>
<keyword evidence="9 10" id="KW-0472">Membrane</keyword>